<sequence>MSQPELIKSLQARLKTESHSGKHAQYQILPAGLSQLLGGDAHMPSSRYEEERFAFISKHVKMQDKTLADIGCNMGFFTFSALNSGASHVTCFEGTVTHAKFVKDCATLLKEQDKISVQPRYFTFTDEKLNVDVAVLLNVLHHLGDDYGNSQLNIEQAKKEIITHLNSLHGKCRTLIFQLGFNWRGDRNLSLFENGTKSELIDYIAEHTQHFWDIAHIGIAVLGEDDKITYLPVNEQNIQRSDNMGEFLNRPLFIMHPR</sequence>
<dbReference type="OrthoDB" id="9791837at2"/>
<dbReference type="SUPFAM" id="SSF53335">
    <property type="entry name" value="S-adenosyl-L-methionine-dependent methyltransferases"/>
    <property type="match status" value="1"/>
</dbReference>
<name>A0A1I7E8R1_9ENTR</name>
<reference evidence="2" key="1">
    <citation type="submission" date="2016-10" db="EMBL/GenBank/DDBJ databases">
        <authorList>
            <person name="Varghese N."/>
            <person name="Submissions S."/>
        </authorList>
    </citation>
    <scope>NUCLEOTIDE SEQUENCE [LARGE SCALE GENOMIC DNA]</scope>
    <source>
        <strain evidence="2">Ah-143</strain>
    </source>
</reference>
<dbReference type="RefSeq" id="WP_090126884.1">
    <property type="nucleotide sequence ID" value="NZ_CP045300.1"/>
</dbReference>
<dbReference type="Proteomes" id="UP000199187">
    <property type="component" value="Unassembled WGS sequence"/>
</dbReference>
<dbReference type="AlphaFoldDB" id="A0A1I7E8R1"/>
<evidence type="ECO:0000313" key="1">
    <source>
        <dbReference type="EMBL" id="SFU20320.1"/>
    </source>
</evidence>
<keyword evidence="2" id="KW-1185">Reference proteome</keyword>
<dbReference type="EMBL" id="FPAU01000012">
    <property type="protein sequence ID" value="SFU20320.1"/>
    <property type="molecule type" value="Genomic_DNA"/>
</dbReference>
<accession>A0A1I7E8R1</accession>
<evidence type="ECO:0008006" key="3">
    <source>
        <dbReference type="Google" id="ProtNLM"/>
    </source>
</evidence>
<evidence type="ECO:0000313" key="2">
    <source>
        <dbReference type="Proteomes" id="UP000199187"/>
    </source>
</evidence>
<protein>
    <recommendedName>
        <fullName evidence="3">Methyltransferase domain-containing protein</fullName>
    </recommendedName>
</protein>
<organism evidence="1 2">
    <name type="scientific">Kosakonia arachidis</name>
    <dbReference type="NCBI Taxonomy" id="551989"/>
    <lineage>
        <taxon>Bacteria</taxon>
        <taxon>Pseudomonadati</taxon>
        <taxon>Pseudomonadota</taxon>
        <taxon>Gammaproteobacteria</taxon>
        <taxon>Enterobacterales</taxon>
        <taxon>Enterobacteriaceae</taxon>
        <taxon>Kosakonia</taxon>
    </lineage>
</organism>
<dbReference type="Gene3D" id="3.40.50.150">
    <property type="entry name" value="Vaccinia Virus protein VP39"/>
    <property type="match status" value="1"/>
</dbReference>
<proteinExistence type="predicted"/>
<dbReference type="InterPro" id="IPR029063">
    <property type="entry name" value="SAM-dependent_MTases_sf"/>
</dbReference>
<gene>
    <name evidence="1" type="ORF">SAMN05192562_11260</name>
</gene>